<dbReference type="SMART" id="SM00073">
    <property type="entry name" value="HPT"/>
    <property type="match status" value="1"/>
</dbReference>
<keyword evidence="6" id="KW-0418">Kinase</keyword>
<proteinExistence type="predicted"/>
<dbReference type="CDD" id="cd00088">
    <property type="entry name" value="HPT"/>
    <property type="match status" value="1"/>
</dbReference>
<evidence type="ECO:0000259" key="12">
    <source>
        <dbReference type="PROSITE" id="PS50851"/>
    </source>
</evidence>
<dbReference type="InterPro" id="IPR036061">
    <property type="entry name" value="CheW-like_dom_sf"/>
</dbReference>
<keyword evidence="5" id="KW-0808">Transferase</keyword>
<dbReference type="GO" id="GO:0005737">
    <property type="term" value="C:cytoplasm"/>
    <property type="evidence" value="ECO:0007669"/>
    <property type="project" value="InterPro"/>
</dbReference>
<dbReference type="InterPro" id="IPR036097">
    <property type="entry name" value="HisK_dim/P_sf"/>
</dbReference>
<evidence type="ECO:0000256" key="6">
    <source>
        <dbReference type="ARBA" id="ARBA00022777"/>
    </source>
</evidence>
<feature type="domain" description="Histidine kinase" evidence="11">
    <location>
        <begin position="296"/>
        <end position="499"/>
    </location>
</feature>
<dbReference type="SUPFAM" id="SSF55874">
    <property type="entry name" value="ATPase domain of HSP90 chaperone/DNA topoisomerase II/histidine kinase"/>
    <property type="match status" value="1"/>
</dbReference>
<dbReference type="Gene3D" id="1.20.120.160">
    <property type="entry name" value="HPT domain"/>
    <property type="match status" value="1"/>
</dbReference>
<dbReference type="Gene3D" id="2.30.30.40">
    <property type="entry name" value="SH3 Domains"/>
    <property type="match status" value="1"/>
</dbReference>
<evidence type="ECO:0000256" key="4">
    <source>
        <dbReference type="ARBA" id="ARBA00022553"/>
    </source>
</evidence>
<dbReference type="RefSeq" id="WP_180307526.1">
    <property type="nucleotide sequence ID" value="NZ_CP058952.1"/>
</dbReference>
<evidence type="ECO:0000313" key="14">
    <source>
        <dbReference type="EMBL" id="QLI80384.1"/>
    </source>
</evidence>
<dbReference type="SMART" id="SM00260">
    <property type="entry name" value="CheW"/>
    <property type="match status" value="1"/>
</dbReference>
<dbReference type="GO" id="GO:0006935">
    <property type="term" value="P:chemotaxis"/>
    <property type="evidence" value="ECO:0007669"/>
    <property type="project" value="InterPro"/>
</dbReference>
<dbReference type="PROSITE" id="PS50109">
    <property type="entry name" value="HIS_KIN"/>
    <property type="match status" value="1"/>
</dbReference>
<keyword evidence="7" id="KW-0902">Two-component regulatory system</keyword>
<evidence type="ECO:0000256" key="2">
    <source>
        <dbReference type="ARBA" id="ARBA00012438"/>
    </source>
</evidence>
<evidence type="ECO:0000313" key="15">
    <source>
        <dbReference type="Proteomes" id="UP000510822"/>
    </source>
</evidence>
<dbReference type="PROSITE" id="PS50894">
    <property type="entry name" value="HPT"/>
    <property type="match status" value="1"/>
</dbReference>
<evidence type="ECO:0000256" key="10">
    <source>
        <dbReference type="SAM" id="MobiDB-lite"/>
    </source>
</evidence>
<dbReference type="Pfam" id="PF02895">
    <property type="entry name" value="H-kinase_dim"/>
    <property type="match status" value="1"/>
</dbReference>
<dbReference type="FunFam" id="1.20.120.160:FF:000008">
    <property type="entry name" value="Chemotaxis sensor histidine kinase CheA"/>
    <property type="match status" value="1"/>
</dbReference>
<dbReference type="SUPFAM" id="SSF47226">
    <property type="entry name" value="Histidine-containing phosphotransfer domain, HPT domain"/>
    <property type="match status" value="1"/>
</dbReference>
<evidence type="ECO:0000256" key="9">
    <source>
        <dbReference type="PROSITE-ProRule" id="PRU00110"/>
    </source>
</evidence>
<dbReference type="Proteomes" id="UP000510822">
    <property type="component" value="Chromosome"/>
</dbReference>
<sequence length="645" mass="70514">MSDFAGMEDLLQDFLTESSELLSEVDNKLVELEKRPDDKALLNDIFRGFHTIKGGAGFLNVDAMVSLCHRTENLFDKLRNGELQLNPEIMDEILAATGVVREMFGAMAQSRLPSPVDPALLQALDDVLEGRPASTQHSTPSNATHDEAINDTVKAAQQEAATNNTSTEHDWQQLYNVLLDEQPTIEIETGIIESTATRIDPIPAIVPAPIAEPMLALKPAAASTPAPQQRPQQASTQQLATQETTIRIDTVRLDQVLNLSGEIGLTKNRLTTLRTDIMSGKMDTVTLKALDEAIGQLDLLVGDLQNAVMKTRMQPIGRLFQKYPRLARDLARQMGKDVELIISGEETELDKTMLEDLNDPLVHLVRNAVDHGVETTEERIASGKPAKAVVELSATQVGDHIRIEITDDGRGMRPDVIRRKALEKGLIDIETANSLDDKQSLQLIFLPGFSTKDQISSVSGRGVGMDVVKTNIQKLNGRVDIQSVVGDGSRFTISLPLTLAILPVLVVKVCDQPFAVPLAMVREIITIRQEQVQEVSGRATIVVRDEILSVRSLANLIGWQEVQIPQFGVLMQSAEHSFILAVDSFIGRDDVVIKPLQHIRPKGIAGATLSGDGSIVLVLDMEDLLASANADHSAIKTSRFAQELL</sequence>
<comment type="function">
    <text evidence="8">Involved in the transmission of sensory signals from the chemoreceptors to the flagellar motors. CheA is autophosphorylated; it can transfer its phosphate group to either CheB or CheY.</text>
</comment>
<dbReference type="InterPro" id="IPR036641">
    <property type="entry name" value="HPT_dom_sf"/>
</dbReference>
<dbReference type="PANTHER" id="PTHR43395">
    <property type="entry name" value="SENSOR HISTIDINE KINASE CHEA"/>
    <property type="match status" value="1"/>
</dbReference>
<dbReference type="InterPro" id="IPR036890">
    <property type="entry name" value="HATPase_C_sf"/>
</dbReference>
<protein>
    <recommendedName>
        <fullName evidence="3">Chemotaxis protein CheA</fullName>
        <ecNumber evidence="2">2.7.13.3</ecNumber>
    </recommendedName>
</protein>
<dbReference type="Pfam" id="PF01627">
    <property type="entry name" value="Hpt"/>
    <property type="match status" value="1"/>
</dbReference>
<dbReference type="PANTHER" id="PTHR43395:SF1">
    <property type="entry name" value="CHEMOTAXIS PROTEIN CHEA"/>
    <property type="match status" value="1"/>
</dbReference>
<evidence type="ECO:0000256" key="7">
    <source>
        <dbReference type="ARBA" id="ARBA00023012"/>
    </source>
</evidence>
<dbReference type="EC" id="2.7.13.3" evidence="2"/>
<dbReference type="FunFam" id="3.30.565.10:FF:000016">
    <property type="entry name" value="Chemotaxis protein CheA, putative"/>
    <property type="match status" value="1"/>
</dbReference>
<dbReference type="Pfam" id="PF01584">
    <property type="entry name" value="CheW"/>
    <property type="match status" value="1"/>
</dbReference>
<feature type="domain" description="CheW-like" evidence="12">
    <location>
        <begin position="501"/>
        <end position="630"/>
    </location>
</feature>
<evidence type="ECO:0000256" key="8">
    <source>
        <dbReference type="ARBA" id="ARBA00035100"/>
    </source>
</evidence>
<dbReference type="InterPro" id="IPR008207">
    <property type="entry name" value="Sig_transdc_His_kin_Hpt_dom"/>
</dbReference>
<dbReference type="GO" id="GO:0000155">
    <property type="term" value="F:phosphorelay sensor kinase activity"/>
    <property type="evidence" value="ECO:0007669"/>
    <property type="project" value="InterPro"/>
</dbReference>
<dbReference type="InterPro" id="IPR037006">
    <property type="entry name" value="CheA-like_homodim_sf"/>
</dbReference>
<feature type="region of interest" description="Disordered" evidence="10">
    <location>
        <begin position="220"/>
        <end position="239"/>
    </location>
</feature>
<dbReference type="SMART" id="SM00387">
    <property type="entry name" value="HATPase_c"/>
    <property type="match status" value="1"/>
</dbReference>
<dbReference type="Gene3D" id="3.30.565.10">
    <property type="entry name" value="Histidine kinase-like ATPase, C-terminal domain"/>
    <property type="match status" value="1"/>
</dbReference>
<name>A0A7D5ZBJ2_9NEIS</name>
<dbReference type="KEGG" id="cfon:HZU75_01875"/>
<dbReference type="Pfam" id="PF02518">
    <property type="entry name" value="HATPase_c"/>
    <property type="match status" value="1"/>
</dbReference>
<dbReference type="AlphaFoldDB" id="A0A7D5ZBJ2"/>
<evidence type="ECO:0000259" key="11">
    <source>
        <dbReference type="PROSITE" id="PS50109"/>
    </source>
</evidence>
<gene>
    <name evidence="14" type="ORF">HZU75_01875</name>
</gene>
<dbReference type="CDD" id="cd16916">
    <property type="entry name" value="HATPase_CheA-like"/>
    <property type="match status" value="1"/>
</dbReference>
<keyword evidence="15" id="KW-1185">Reference proteome</keyword>
<evidence type="ECO:0000256" key="5">
    <source>
        <dbReference type="ARBA" id="ARBA00022679"/>
    </source>
</evidence>
<keyword evidence="4 9" id="KW-0597">Phosphoprotein</keyword>
<dbReference type="PROSITE" id="PS50851">
    <property type="entry name" value="CHEW"/>
    <property type="match status" value="1"/>
</dbReference>
<evidence type="ECO:0000259" key="13">
    <source>
        <dbReference type="PROSITE" id="PS50894"/>
    </source>
</evidence>
<dbReference type="PRINTS" id="PR00344">
    <property type="entry name" value="BCTRLSENSOR"/>
</dbReference>
<feature type="modified residue" description="Phosphohistidine" evidence="9">
    <location>
        <position position="50"/>
    </location>
</feature>
<dbReference type="EMBL" id="CP058952">
    <property type="protein sequence ID" value="QLI80384.1"/>
    <property type="molecule type" value="Genomic_DNA"/>
</dbReference>
<dbReference type="Gene3D" id="1.10.287.560">
    <property type="entry name" value="Histidine kinase CheA-like, homodimeric domain"/>
    <property type="match status" value="1"/>
</dbReference>
<comment type="catalytic activity">
    <reaction evidence="1">
        <text>ATP + protein L-histidine = ADP + protein N-phospho-L-histidine.</text>
        <dbReference type="EC" id="2.7.13.3"/>
    </reaction>
</comment>
<dbReference type="SUPFAM" id="SSF47384">
    <property type="entry name" value="Homodimeric domain of signal transducing histidine kinase"/>
    <property type="match status" value="1"/>
</dbReference>
<accession>A0A7D5ZBJ2</accession>
<reference evidence="14 15" key="1">
    <citation type="journal article" date="2016" name="Int. J. Syst. Evol. Microbiol.">
        <title>Chitinibacter fontanus sp. nov., isolated from a spring.</title>
        <authorList>
            <person name="Sheu S.Y."/>
            <person name="Li Y.S."/>
            <person name="Young C.C."/>
            <person name="Chen W.M."/>
        </authorList>
    </citation>
    <scope>NUCLEOTIDE SEQUENCE [LARGE SCALE GENOMIC DNA]</scope>
    <source>
        <strain evidence="14 15">STM-7</strain>
    </source>
</reference>
<dbReference type="InterPro" id="IPR003594">
    <property type="entry name" value="HATPase_dom"/>
</dbReference>
<dbReference type="InterPro" id="IPR004105">
    <property type="entry name" value="CheA-like_dim"/>
</dbReference>
<dbReference type="InterPro" id="IPR051315">
    <property type="entry name" value="Bact_Chemotaxis_CheA"/>
</dbReference>
<dbReference type="SMART" id="SM01231">
    <property type="entry name" value="H-kinase_dim"/>
    <property type="match status" value="1"/>
</dbReference>
<dbReference type="InterPro" id="IPR005467">
    <property type="entry name" value="His_kinase_dom"/>
</dbReference>
<feature type="domain" description="HPt" evidence="13">
    <location>
        <begin position="3"/>
        <end position="107"/>
    </location>
</feature>
<dbReference type="InterPro" id="IPR002545">
    <property type="entry name" value="CheW-lke_dom"/>
</dbReference>
<evidence type="ECO:0000256" key="1">
    <source>
        <dbReference type="ARBA" id="ARBA00000085"/>
    </source>
</evidence>
<dbReference type="InterPro" id="IPR004358">
    <property type="entry name" value="Sig_transdc_His_kin-like_C"/>
</dbReference>
<organism evidence="14 15">
    <name type="scientific">Chitinibacter fontanus</name>
    <dbReference type="NCBI Taxonomy" id="1737446"/>
    <lineage>
        <taxon>Bacteria</taxon>
        <taxon>Pseudomonadati</taxon>
        <taxon>Pseudomonadota</taxon>
        <taxon>Betaproteobacteria</taxon>
        <taxon>Neisseriales</taxon>
        <taxon>Chitinibacteraceae</taxon>
        <taxon>Chitinibacter</taxon>
    </lineage>
</organism>
<dbReference type="SUPFAM" id="SSF50341">
    <property type="entry name" value="CheW-like"/>
    <property type="match status" value="1"/>
</dbReference>
<evidence type="ECO:0000256" key="3">
    <source>
        <dbReference type="ARBA" id="ARBA00021495"/>
    </source>
</evidence>